<reference evidence="1" key="1">
    <citation type="journal article" date="2019" name="Science">
        <title>Mutation of a bHLH transcription factor allowed almond domestication.</title>
        <authorList>
            <person name="Sanchez-Perez R."/>
            <person name="Pavan S."/>
            <person name="Mazzeo R."/>
            <person name="Moldovan C."/>
            <person name="Aiese Cigliano R."/>
            <person name="Del Cueto J."/>
            <person name="Ricciardi F."/>
            <person name="Lotti C."/>
            <person name="Ricciardi L."/>
            <person name="Dicenta F."/>
            <person name="Lopez-Marques R.L."/>
            <person name="Lindberg Moller B."/>
        </authorList>
    </citation>
    <scope>NUCLEOTIDE SEQUENCE</scope>
</reference>
<dbReference type="AlphaFoldDB" id="A0A4Y1R4C9"/>
<proteinExistence type="predicted"/>
<accession>A0A4Y1R4C9</accession>
<protein>
    <submittedName>
        <fullName evidence="1">Uncharacterized protein</fullName>
    </submittedName>
</protein>
<dbReference type="PANTHER" id="PTHR45631:SF202">
    <property type="entry name" value="SENESCENCE-INDUCED RECEPTOR-LIKE SERINE_THREONINE-PROTEIN KINASE"/>
    <property type="match status" value="1"/>
</dbReference>
<dbReference type="InterPro" id="IPR011009">
    <property type="entry name" value="Kinase-like_dom_sf"/>
</dbReference>
<evidence type="ECO:0000313" key="1">
    <source>
        <dbReference type="EMBL" id="BBG98894.1"/>
    </source>
</evidence>
<dbReference type="SUPFAM" id="SSF56112">
    <property type="entry name" value="Protein kinase-like (PK-like)"/>
    <property type="match status" value="1"/>
</dbReference>
<sequence length="219" mass="24625">MHDFPHVALDVPACGKNRLSVSHSALDVPACETLSICGVGCSGIWKDSVYWLGSSPMALDVLELQDYRNEVLGLLNLQGRVCQNFGRESRFLVSEPGIGKMSEQRRGPLRFWEISRRVLSKLLLTKFCRQKRLKKKSDVYNFGIVLLELITGRPAIIIKEEEDECINLSDWAKTKLHTENIDIESIVDSRIQGTYTKPSAHKATEVAIECVREKAIQGP</sequence>
<dbReference type="EMBL" id="AP019299">
    <property type="protein sequence ID" value="BBG98894.1"/>
    <property type="molecule type" value="Genomic_DNA"/>
</dbReference>
<organism evidence="1">
    <name type="scientific">Prunus dulcis</name>
    <name type="common">Almond</name>
    <name type="synonym">Amygdalus dulcis</name>
    <dbReference type="NCBI Taxonomy" id="3755"/>
    <lineage>
        <taxon>Eukaryota</taxon>
        <taxon>Viridiplantae</taxon>
        <taxon>Streptophyta</taxon>
        <taxon>Embryophyta</taxon>
        <taxon>Tracheophyta</taxon>
        <taxon>Spermatophyta</taxon>
        <taxon>Magnoliopsida</taxon>
        <taxon>eudicotyledons</taxon>
        <taxon>Gunneridae</taxon>
        <taxon>Pentapetalae</taxon>
        <taxon>rosids</taxon>
        <taxon>fabids</taxon>
        <taxon>Rosales</taxon>
        <taxon>Rosaceae</taxon>
        <taxon>Amygdaloideae</taxon>
        <taxon>Amygdaleae</taxon>
        <taxon>Prunus</taxon>
    </lineage>
</organism>
<dbReference type="PANTHER" id="PTHR45631">
    <property type="entry name" value="OS07G0107800 PROTEIN-RELATED"/>
    <property type="match status" value="1"/>
</dbReference>
<gene>
    <name evidence="1" type="ORF">Prudu_008411</name>
</gene>
<name>A0A4Y1R4C9_PRUDU</name>
<dbReference type="Gene3D" id="1.10.510.10">
    <property type="entry name" value="Transferase(Phosphotransferase) domain 1"/>
    <property type="match status" value="1"/>
</dbReference>